<dbReference type="Gene3D" id="3.40.50.1820">
    <property type="entry name" value="alpha/beta hydrolase"/>
    <property type="match status" value="2"/>
</dbReference>
<dbReference type="GO" id="GO:0004806">
    <property type="term" value="F:triacylglycerol lipase activity"/>
    <property type="evidence" value="ECO:0007669"/>
    <property type="project" value="InterPro"/>
</dbReference>
<dbReference type="PANTHER" id="PTHR34853:SF1">
    <property type="entry name" value="LIPASE 5"/>
    <property type="match status" value="1"/>
</dbReference>
<dbReference type="InterPro" id="IPR005325">
    <property type="entry name" value="DUF308_memb"/>
</dbReference>
<feature type="transmembrane region" description="Helical" evidence="1">
    <location>
        <begin position="79"/>
        <end position="99"/>
    </location>
</feature>
<evidence type="ECO:0000313" key="2">
    <source>
        <dbReference type="EMBL" id="SDG78533.1"/>
    </source>
</evidence>
<name>A0A1G7X2W5_9MICO</name>
<dbReference type="GO" id="GO:0016042">
    <property type="term" value="P:lipid catabolic process"/>
    <property type="evidence" value="ECO:0007669"/>
    <property type="project" value="InterPro"/>
</dbReference>
<dbReference type="STRING" id="370764.SAMN04489810_1287"/>
<accession>A0A1G7X2W5</accession>
<proteinExistence type="predicted"/>
<feature type="transmembrane region" description="Helical" evidence="1">
    <location>
        <begin position="160"/>
        <end position="179"/>
    </location>
</feature>
<feature type="transmembrane region" description="Helical" evidence="1">
    <location>
        <begin position="50"/>
        <end position="67"/>
    </location>
</feature>
<keyword evidence="1" id="KW-0812">Transmembrane</keyword>
<feature type="transmembrane region" description="Helical" evidence="1">
    <location>
        <begin position="105"/>
        <end position="123"/>
    </location>
</feature>
<dbReference type="InterPro" id="IPR029058">
    <property type="entry name" value="AB_hydrolase_fold"/>
</dbReference>
<protein>
    <submittedName>
        <fullName evidence="2">Uncharacterized membrane protein HdeD, DUF308 family</fullName>
    </submittedName>
</protein>
<dbReference type="InterPro" id="IPR005152">
    <property type="entry name" value="Lipase_secreted"/>
</dbReference>
<feature type="transmembrane region" description="Helical" evidence="1">
    <location>
        <begin position="20"/>
        <end position="44"/>
    </location>
</feature>
<feature type="transmembrane region" description="Helical" evidence="1">
    <location>
        <begin position="135"/>
        <end position="154"/>
    </location>
</feature>
<keyword evidence="1" id="KW-1133">Transmembrane helix</keyword>
<dbReference type="PANTHER" id="PTHR34853">
    <property type="match status" value="1"/>
</dbReference>
<sequence length="622" mass="66188">MVRQRAWMGLIPRRGAIPRLLRRAPIPIVTIAGLGLVFLGALIITRPLTSIYLLGIYVALSAIISGVAELRPDGRSARLWERIIAGAWIVAGLAVLVFLDRSLDLLPRALAILLLIGGLASLGDVIAGGRLSERVLAAAWGASQIVFGVLALSWPDVTVLVVAVVFGVRTLGYGGFLLVQSLRSIARRSRTAAAMDESDEPASTTATRHTVWAAVGRSALAGLLVASSIGGWWLNGWLGDGAPVVDSFYDQPEDVPSAHGRLIRIAAFDGTQPPGADVSRMLYTTRDALGAPAIASALVIVPNENRPGARPVVAWNHGTTGVARGCAPSLRTESATRWAIPSLNEAISRGWVIVASDYSGQGTEGVFPYLIGLGEARSSLDAVLAAREIEGLALRPETVAWGHSQGGHAALWMAQIASSYAPDIEMRGTAVLAPVTDPVALADELTSGEATALLSVLISWVLVPYADTYADVDLERYIAPGSRAIVREMTQRCPTEPGVVVSVVAALGVSEDRPLYVGGLTSGPLGDRLEENAVRGPWDTPILVAWGDADEVIPPMLQEDFVRELCEQGDRARWVVYSGYTHLQTLLPGSRFLPVLINWTDARLRGLDRPDSDCDRYGAALS</sequence>
<evidence type="ECO:0000256" key="1">
    <source>
        <dbReference type="SAM" id="Phobius"/>
    </source>
</evidence>
<dbReference type="Pfam" id="PF03583">
    <property type="entry name" value="LIP"/>
    <property type="match status" value="1"/>
</dbReference>
<dbReference type="AlphaFoldDB" id="A0A1G7X2W5"/>
<gene>
    <name evidence="2" type="ORF">SAMN04489810_1287</name>
</gene>
<dbReference type="SUPFAM" id="SSF53474">
    <property type="entry name" value="alpha/beta-Hydrolases"/>
    <property type="match status" value="1"/>
</dbReference>
<reference evidence="2 3" key="1">
    <citation type="submission" date="2016-10" db="EMBL/GenBank/DDBJ databases">
        <authorList>
            <person name="de Groot N.N."/>
        </authorList>
    </citation>
    <scope>NUCLEOTIDE SEQUENCE [LARGE SCALE GENOMIC DNA]</scope>
    <source>
        <strain evidence="2 3">DSM 23142</strain>
    </source>
</reference>
<keyword evidence="3" id="KW-1185">Reference proteome</keyword>
<dbReference type="EMBL" id="LT629692">
    <property type="protein sequence ID" value="SDG78533.1"/>
    <property type="molecule type" value="Genomic_DNA"/>
</dbReference>
<organism evidence="2 3">
    <name type="scientific">Microbacterium pygmaeum</name>
    <dbReference type="NCBI Taxonomy" id="370764"/>
    <lineage>
        <taxon>Bacteria</taxon>
        <taxon>Bacillati</taxon>
        <taxon>Actinomycetota</taxon>
        <taxon>Actinomycetes</taxon>
        <taxon>Micrococcales</taxon>
        <taxon>Microbacteriaceae</taxon>
        <taxon>Microbacterium</taxon>
    </lineage>
</organism>
<dbReference type="RefSeq" id="WP_231917823.1">
    <property type="nucleotide sequence ID" value="NZ_LT629692.1"/>
</dbReference>
<keyword evidence="1" id="KW-0472">Membrane</keyword>
<evidence type="ECO:0000313" key="3">
    <source>
        <dbReference type="Proteomes" id="UP000199009"/>
    </source>
</evidence>
<dbReference type="Proteomes" id="UP000199009">
    <property type="component" value="Chromosome I"/>
</dbReference>
<dbReference type="Pfam" id="PF03729">
    <property type="entry name" value="DUF308"/>
    <property type="match status" value="2"/>
</dbReference>